<dbReference type="Proteomes" id="UP000886653">
    <property type="component" value="Unassembled WGS sequence"/>
</dbReference>
<dbReference type="EMBL" id="MU167739">
    <property type="protein sequence ID" value="KAG0139171.1"/>
    <property type="molecule type" value="Genomic_DNA"/>
</dbReference>
<organism evidence="1 2">
    <name type="scientific">Cronartium quercuum f. sp. fusiforme G11</name>
    <dbReference type="NCBI Taxonomy" id="708437"/>
    <lineage>
        <taxon>Eukaryota</taxon>
        <taxon>Fungi</taxon>
        <taxon>Dikarya</taxon>
        <taxon>Basidiomycota</taxon>
        <taxon>Pucciniomycotina</taxon>
        <taxon>Pucciniomycetes</taxon>
        <taxon>Pucciniales</taxon>
        <taxon>Coleosporiaceae</taxon>
        <taxon>Cronartium</taxon>
    </lineage>
</organism>
<dbReference type="PANTHER" id="PTHR31912">
    <property type="entry name" value="IP13529P"/>
    <property type="match status" value="1"/>
</dbReference>
<dbReference type="OrthoDB" id="2507436at2759"/>
<feature type="non-terminal residue" evidence="1">
    <location>
        <position position="1"/>
    </location>
</feature>
<accession>A0A9P6N8F7</accession>
<reference evidence="1" key="1">
    <citation type="submission" date="2013-11" db="EMBL/GenBank/DDBJ databases">
        <title>Genome sequence of the fusiform rust pathogen reveals effectors for host alternation and coevolution with pine.</title>
        <authorList>
            <consortium name="DOE Joint Genome Institute"/>
            <person name="Smith K."/>
            <person name="Pendleton A."/>
            <person name="Kubisiak T."/>
            <person name="Anderson C."/>
            <person name="Salamov A."/>
            <person name="Aerts A."/>
            <person name="Riley R."/>
            <person name="Clum A."/>
            <person name="Lindquist E."/>
            <person name="Ence D."/>
            <person name="Campbell M."/>
            <person name="Kronenberg Z."/>
            <person name="Feau N."/>
            <person name="Dhillon B."/>
            <person name="Hamelin R."/>
            <person name="Burleigh J."/>
            <person name="Smith J."/>
            <person name="Yandell M."/>
            <person name="Nelson C."/>
            <person name="Grigoriev I."/>
            <person name="Davis J."/>
        </authorList>
    </citation>
    <scope>NUCLEOTIDE SEQUENCE</scope>
    <source>
        <strain evidence="1">G11</strain>
    </source>
</reference>
<protein>
    <submittedName>
        <fullName evidence="1">Uncharacterized protein</fullName>
    </submittedName>
</protein>
<comment type="caution">
    <text evidence="1">The sequence shown here is derived from an EMBL/GenBank/DDBJ whole genome shotgun (WGS) entry which is preliminary data.</text>
</comment>
<dbReference type="AlphaFoldDB" id="A0A9P6N8F7"/>
<feature type="non-terminal residue" evidence="1">
    <location>
        <position position="117"/>
    </location>
</feature>
<evidence type="ECO:0000313" key="2">
    <source>
        <dbReference type="Proteomes" id="UP000886653"/>
    </source>
</evidence>
<keyword evidence="2" id="KW-1185">Reference proteome</keyword>
<sequence length="117" mass="13415">ILSQAQYSKIRLVLTILDVVLPDWGTLRRVKEKLKERLSINVWENISPLGNVCYGLSMKEMIKEELANPLVSQELVFYPEYKPGSKINCLAQSKKWQDGNTHDLHVPMVETAAGHFY</sequence>
<dbReference type="PANTHER" id="PTHR31912:SF34">
    <property type="entry name" value="NOTOCHORD-RELATED PROTEIN"/>
    <property type="match status" value="1"/>
</dbReference>
<proteinExistence type="predicted"/>
<gene>
    <name evidence="1" type="ORF">CROQUDRAFT_23421</name>
</gene>
<evidence type="ECO:0000313" key="1">
    <source>
        <dbReference type="EMBL" id="KAG0139171.1"/>
    </source>
</evidence>
<name>A0A9P6N8F7_9BASI</name>